<keyword evidence="1" id="KW-1133">Transmembrane helix</keyword>
<dbReference type="EMBL" id="BPLR01017552">
    <property type="protein sequence ID" value="GIY92548.1"/>
    <property type="molecule type" value="Genomic_DNA"/>
</dbReference>
<protein>
    <submittedName>
        <fullName evidence="2">Uncharacterized protein</fullName>
    </submittedName>
</protein>
<keyword evidence="1" id="KW-0472">Membrane</keyword>
<feature type="transmembrane region" description="Helical" evidence="1">
    <location>
        <begin position="79"/>
        <end position="99"/>
    </location>
</feature>
<evidence type="ECO:0000313" key="2">
    <source>
        <dbReference type="EMBL" id="GIY92548.1"/>
    </source>
</evidence>
<dbReference type="Proteomes" id="UP001054945">
    <property type="component" value="Unassembled WGS sequence"/>
</dbReference>
<comment type="caution">
    <text evidence="2">The sequence shown here is derived from an EMBL/GenBank/DDBJ whole genome shotgun (WGS) entry which is preliminary data.</text>
</comment>
<keyword evidence="1" id="KW-0812">Transmembrane</keyword>
<evidence type="ECO:0000313" key="3">
    <source>
        <dbReference type="Proteomes" id="UP001054945"/>
    </source>
</evidence>
<dbReference type="AlphaFoldDB" id="A0AAV4XCX6"/>
<accession>A0AAV4XCX6</accession>
<proteinExistence type="predicted"/>
<keyword evidence="3" id="KW-1185">Reference proteome</keyword>
<organism evidence="2 3">
    <name type="scientific">Caerostris extrusa</name>
    <name type="common">Bark spider</name>
    <name type="synonym">Caerostris bankana</name>
    <dbReference type="NCBI Taxonomy" id="172846"/>
    <lineage>
        <taxon>Eukaryota</taxon>
        <taxon>Metazoa</taxon>
        <taxon>Ecdysozoa</taxon>
        <taxon>Arthropoda</taxon>
        <taxon>Chelicerata</taxon>
        <taxon>Arachnida</taxon>
        <taxon>Araneae</taxon>
        <taxon>Araneomorphae</taxon>
        <taxon>Entelegynae</taxon>
        <taxon>Araneoidea</taxon>
        <taxon>Araneidae</taxon>
        <taxon>Caerostris</taxon>
    </lineage>
</organism>
<reference evidence="2 3" key="1">
    <citation type="submission" date="2021-06" db="EMBL/GenBank/DDBJ databases">
        <title>Caerostris extrusa draft genome.</title>
        <authorList>
            <person name="Kono N."/>
            <person name="Arakawa K."/>
        </authorList>
    </citation>
    <scope>NUCLEOTIDE SEQUENCE [LARGE SCALE GENOMIC DNA]</scope>
</reference>
<gene>
    <name evidence="2" type="ORF">CEXT_453791</name>
</gene>
<name>A0AAV4XCX6_CAEEX</name>
<evidence type="ECO:0000256" key="1">
    <source>
        <dbReference type="SAM" id="Phobius"/>
    </source>
</evidence>
<sequence>MWKNGRNCDFVDASATANRSFLNYKWTAILLLNFSERKEAIKTAKWRPPNGMYESDFSTQHLLPRFSLFTTFAFRRFRFLLLIWVFFLFHFRKLMVFLVEKRL</sequence>